<protein>
    <recommendedName>
        <fullName evidence="6">Mitochondrial cardiolipin hydrolase</fullName>
    </recommendedName>
    <alternativeName>
        <fullName evidence="8">Choline phosphatase 6</fullName>
    </alternativeName>
    <alternativeName>
        <fullName evidence="10">Mitochondrial phospholipase</fullName>
    </alternativeName>
    <alternativeName>
        <fullName evidence="9">Phosphatidylcholine-hydrolyzing phospholipase D6</fullName>
    </alternativeName>
    <alternativeName>
        <fullName evidence="7">Phospholipase D6</fullName>
    </alternativeName>
</protein>
<dbReference type="PANTHER" id="PTHR43856:SF1">
    <property type="entry name" value="MITOCHONDRIAL CARDIOLIPIN HYDROLASE"/>
    <property type="match status" value="1"/>
</dbReference>
<dbReference type="OMA" id="DPANHTH"/>
<evidence type="ECO:0000256" key="2">
    <source>
        <dbReference type="ARBA" id="ARBA00022963"/>
    </source>
</evidence>
<keyword evidence="15" id="KW-1185">Reference proteome</keyword>
<dbReference type="GO" id="GO:0016891">
    <property type="term" value="F:RNA endonuclease activity producing 5'-phosphomonoesters, hydrolytic mechanism"/>
    <property type="evidence" value="ECO:0007669"/>
    <property type="project" value="TreeGrafter"/>
</dbReference>
<evidence type="ECO:0000256" key="3">
    <source>
        <dbReference type="ARBA" id="ARBA00023098"/>
    </source>
</evidence>
<evidence type="ECO:0000256" key="4">
    <source>
        <dbReference type="ARBA" id="ARBA00023254"/>
    </source>
</evidence>
<dbReference type="GO" id="GO:0005739">
    <property type="term" value="C:mitochondrion"/>
    <property type="evidence" value="ECO:0007669"/>
    <property type="project" value="TreeGrafter"/>
</dbReference>
<dbReference type="Pfam" id="PF13091">
    <property type="entry name" value="PLDc_2"/>
    <property type="match status" value="1"/>
</dbReference>
<keyword evidence="2" id="KW-0442">Lipid degradation</keyword>
<evidence type="ECO:0000256" key="10">
    <source>
        <dbReference type="ARBA" id="ARBA00043167"/>
    </source>
</evidence>
<evidence type="ECO:0000313" key="15">
    <source>
        <dbReference type="Proteomes" id="UP000694546"/>
    </source>
</evidence>
<evidence type="ECO:0000256" key="11">
    <source>
        <dbReference type="ARBA" id="ARBA00048101"/>
    </source>
</evidence>
<evidence type="ECO:0000256" key="7">
    <source>
        <dbReference type="ARBA" id="ARBA00041680"/>
    </source>
</evidence>
<accession>A0A8C5CFX1</accession>
<dbReference type="Proteomes" id="UP000694546">
    <property type="component" value="Chromosome 3"/>
</dbReference>
<evidence type="ECO:0000256" key="12">
    <source>
        <dbReference type="SAM" id="MobiDB-lite"/>
    </source>
</evidence>
<evidence type="ECO:0000256" key="5">
    <source>
        <dbReference type="ARBA" id="ARBA00038012"/>
    </source>
</evidence>
<dbReference type="CDD" id="cd09171">
    <property type="entry name" value="PLDc_vPLD6_like"/>
    <property type="match status" value="1"/>
</dbReference>
<evidence type="ECO:0000313" key="14">
    <source>
        <dbReference type="Ensembl" id="ENSGMOP00000060101.1"/>
    </source>
</evidence>
<keyword evidence="3" id="KW-0443">Lipid metabolism</keyword>
<dbReference type="GO" id="GO:0034587">
    <property type="term" value="P:piRNA processing"/>
    <property type="evidence" value="ECO:0007669"/>
    <property type="project" value="TreeGrafter"/>
</dbReference>
<comment type="similarity">
    <text evidence="5">Belongs to the phospholipase D family. MitoPLD/Zucchini subfamily.</text>
</comment>
<reference evidence="14" key="2">
    <citation type="submission" date="2025-09" db="UniProtKB">
        <authorList>
            <consortium name="Ensembl"/>
        </authorList>
    </citation>
    <scope>IDENTIFICATION</scope>
</reference>
<name>A0A8C5CFX1_GADMO</name>
<evidence type="ECO:0000256" key="1">
    <source>
        <dbReference type="ARBA" id="ARBA00022801"/>
    </source>
</evidence>
<evidence type="ECO:0000256" key="8">
    <source>
        <dbReference type="ARBA" id="ARBA00042226"/>
    </source>
</evidence>
<organism evidence="14 15">
    <name type="scientific">Gadus morhua</name>
    <name type="common">Atlantic cod</name>
    <dbReference type="NCBI Taxonomy" id="8049"/>
    <lineage>
        <taxon>Eukaryota</taxon>
        <taxon>Metazoa</taxon>
        <taxon>Chordata</taxon>
        <taxon>Craniata</taxon>
        <taxon>Vertebrata</taxon>
        <taxon>Euteleostomi</taxon>
        <taxon>Actinopterygii</taxon>
        <taxon>Neopterygii</taxon>
        <taxon>Teleostei</taxon>
        <taxon>Neoteleostei</taxon>
        <taxon>Acanthomorphata</taxon>
        <taxon>Zeiogadaria</taxon>
        <taxon>Gadariae</taxon>
        <taxon>Gadiformes</taxon>
        <taxon>Gadoidei</taxon>
        <taxon>Gadidae</taxon>
        <taxon>Gadus</taxon>
    </lineage>
</organism>
<comment type="catalytic activity">
    <reaction evidence="11">
        <text>a cardiolipin + H2O = a 1,2-diacyl-sn-glycero-3-phospho-(1'-sn-glycerol) + a 1,2-diacyl-sn-glycero-3-phosphate + H(+)</text>
        <dbReference type="Rhea" id="RHEA:44884"/>
        <dbReference type="ChEBI" id="CHEBI:15377"/>
        <dbReference type="ChEBI" id="CHEBI:15378"/>
        <dbReference type="ChEBI" id="CHEBI:58608"/>
        <dbReference type="ChEBI" id="CHEBI:62237"/>
        <dbReference type="ChEBI" id="CHEBI:64716"/>
    </reaction>
    <physiologicalReaction direction="left-to-right" evidence="11">
        <dbReference type="Rhea" id="RHEA:44885"/>
    </physiologicalReaction>
</comment>
<dbReference type="Gene3D" id="3.30.870.10">
    <property type="entry name" value="Endonuclease Chain A"/>
    <property type="match status" value="1"/>
</dbReference>
<proteinExistence type="inferred from homology"/>
<evidence type="ECO:0000259" key="13">
    <source>
        <dbReference type="Pfam" id="PF13091"/>
    </source>
</evidence>
<feature type="domain" description="Phospholipase D-like" evidence="13">
    <location>
        <begin position="109"/>
        <end position="231"/>
    </location>
</feature>
<dbReference type="SUPFAM" id="SSF56024">
    <property type="entry name" value="Phospholipase D/nuclease"/>
    <property type="match status" value="1"/>
</dbReference>
<keyword evidence="1" id="KW-0378">Hydrolase</keyword>
<dbReference type="GO" id="GO:0051321">
    <property type="term" value="P:meiotic cell cycle"/>
    <property type="evidence" value="ECO:0007669"/>
    <property type="project" value="UniProtKB-KW"/>
</dbReference>
<dbReference type="PANTHER" id="PTHR43856">
    <property type="entry name" value="CARDIOLIPIN HYDROLASE"/>
    <property type="match status" value="1"/>
</dbReference>
<dbReference type="GeneTree" id="ENSGT00390000004368"/>
<dbReference type="GO" id="GO:0016042">
    <property type="term" value="P:lipid catabolic process"/>
    <property type="evidence" value="ECO:0007669"/>
    <property type="project" value="UniProtKB-KW"/>
</dbReference>
<sequence>MFIWKVNEPLLPLPDCKKRKHTLRTGGSLPLDPMSAVWTLKALGLGAVGLTLSVEVLGWFFRRFGSKGFLKEVIFFPTEFACVEHVFEPTLQCLCPLPHGLETSLARLLRHVLSAKSTLDICVFAFSNMDLSRAVLALHSRGLVIRILIDKDYGCITGSQIGPLRRAGIRVRYDSGAVHMHHKFALVDGRRLVTGSLNWTLQAVQKNKENVMVTEEPRLVTPFVQEFQRLWDANDPEGCGRAAPPPQQGTERQGTERQGTERQGTERQGTERQGT</sequence>
<feature type="compositionally biased region" description="Basic and acidic residues" evidence="12">
    <location>
        <begin position="253"/>
        <end position="275"/>
    </location>
</feature>
<dbReference type="InterPro" id="IPR051406">
    <property type="entry name" value="PLD_domain"/>
</dbReference>
<evidence type="ECO:0000256" key="9">
    <source>
        <dbReference type="ARBA" id="ARBA00043135"/>
    </source>
</evidence>
<dbReference type="InterPro" id="IPR025202">
    <property type="entry name" value="PLD-like_dom"/>
</dbReference>
<dbReference type="Ensembl" id="ENSGMOT00000036015.1">
    <property type="protein sequence ID" value="ENSGMOP00000060101.1"/>
    <property type="gene ID" value="ENSGMOG00000034761.1"/>
</dbReference>
<keyword evidence="4" id="KW-0469">Meiosis</keyword>
<feature type="region of interest" description="Disordered" evidence="12">
    <location>
        <begin position="234"/>
        <end position="275"/>
    </location>
</feature>
<evidence type="ECO:0000256" key="6">
    <source>
        <dbReference type="ARBA" id="ARBA00040549"/>
    </source>
</evidence>
<reference evidence="14" key="1">
    <citation type="submission" date="2025-08" db="UniProtKB">
        <authorList>
            <consortium name="Ensembl"/>
        </authorList>
    </citation>
    <scope>IDENTIFICATION</scope>
</reference>
<dbReference type="AlphaFoldDB" id="A0A8C5CFX1"/>